<accession>A0A7K3WKN1</accession>
<keyword evidence="2" id="KW-0472">Membrane</keyword>
<feature type="transmembrane region" description="Helical" evidence="2">
    <location>
        <begin position="21"/>
        <end position="40"/>
    </location>
</feature>
<dbReference type="RefSeq" id="WP_163282932.1">
    <property type="nucleotide sequence ID" value="NZ_JAAGVY010000002.1"/>
</dbReference>
<proteinExistence type="predicted"/>
<evidence type="ECO:0000313" key="4">
    <source>
        <dbReference type="Proteomes" id="UP000486602"/>
    </source>
</evidence>
<keyword evidence="2" id="KW-0812">Transmembrane</keyword>
<keyword evidence="4" id="KW-1185">Reference proteome</keyword>
<evidence type="ECO:0000256" key="2">
    <source>
        <dbReference type="SAM" id="Phobius"/>
    </source>
</evidence>
<gene>
    <name evidence="3" type="ORF">G3O08_01650</name>
</gene>
<feature type="region of interest" description="Disordered" evidence="1">
    <location>
        <begin position="92"/>
        <end position="116"/>
    </location>
</feature>
<sequence length="116" mass="13105">MKSSKKVREQKIVKVRQITNLVIVTFLLLAPIFFVSLTVLQEKNATQFIMLSSEEQNERHQSSKECDTHSSKLFLNGVLKCELSAETIKAQSFASSDNLVKSRPKDDVQTPPPRIS</sequence>
<protein>
    <submittedName>
        <fullName evidence="3">Uncharacterized protein</fullName>
    </submittedName>
</protein>
<organism evidence="3 4">
    <name type="scientific">Cryomorpha ignava</name>
    <dbReference type="NCBI Taxonomy" id="101383"/>
    <lineage>
        <taxon>Bacteria</taxon>
        <taxon>Pseudomonadati</taxon>
        <taxon>Bacteroidota</taxon>
        <taxon>Flavobacteriia</taxon>
        <taxon>Flavobacteriales</taxon>
        <taxon>Cryomorphaceae</taxon>
        <taxon>Cryomorpha</taxon>
    </lineage>
</organism>
<dbReference type="AlphaFoldDB" id="A0A7K3WKN1"/>
<reference evidence="3 4" key="1">
    <citation type="submission" date="2020-02" db="EMBL/GenBank/DDBJ databases">
        <title>Out from the shadows clarifying the taxonomy of the family Cryomorphaceae and related taxa by utilizing the GTDB taxonomic framework.</title>
        <authorList>
            <person name="Bowman J.P."/>
        </authorList>
    </citation>
    <scope>NUCLEOTIDE SEQUENCE [LARGE SCALE GENOMIC DNA]</scope>
    <source>
        <strain evidence="3 4">QSSC 1-22</strain>
    </source>
</reference>
<keyword evidence="2" id="KW-1133">Transmembrane helix</keyword>
<name>A0A7K3WKN1_9FLAO</name>
<dbReference type="Proteomes" id="UP000486602">
    <property type="component" value="Unassembled WGS sequence"/>
</dbReference>
<comment type="caution">
    <text evidence="3">The sequence shown here is derived from an EMBL/GenBank/DDBJ whole genome shotgun (WGS) entry which is preliminary data.</text>
</comment>
<evidence type="ECO:0000256" key="1">
    <source>
        <dbReference type="SAM" id="MobiDB-lite"/>
    </source>
</evidence>
<dbReference type="EMBL" id="JAAGVY010000002">
    <property type="protein sequence ID" value="NEN22207.1"/>
    <property type="molecule type" value="Genomic_DNA"/>
</dbReference>
<evidence type="ECO:0000313" key="3">
    <source>
        <dbReference type="EMBL" id="NEN22207.1"/>
    </source>
</evidence>